<dbReference type="Gene3D" id="2.160.10.10">
    <property type="entry name" value="Hexapeptide repeat proteins"/>
    <property type="match status" value="1"/>
</dbReference>
<keyword evidence="2 4" id="KW-0808">Transferase</keyword>
<keyword evidence="3" id="KW-0677">Repeat</keyword>
<dbReference type="Proteomes" id="UP000245845">
    <property type="component" value="Unassembled WGS sequence"/>
</dbReference>
<dbReference type="AlphaFoldDB" id="A0A2Y9BL38"/>
<dbReference type="PANTHER" id="PTHR23416:SF23">
    <property type="entry name" value="ACETYLTRANSFERASE C18B11.09C-RELATED"/>
    <property type="match status" value="1"/>
</dbReference>
<evidence type="ECO:0000256" key="3">
    <source>
        <dbReference type="ARBA" id="ARBA00022737"/>
    </source>
</evidence>
<evidence type="ECO:0000256" key="1">
    <source>
        <dbReference type="ARBA" id="ARBA00007274"/>
    </source>
</evidence>
<dbReference type="Pfam" id="PF14602">
    <property type="entry name" value="Hexapep_2"/>
    <property type="match status" value="1"/>
</dbReference>
<dbReference type="InterPro" id="IPR018357">
    <property type="entry name" value="Hexapep_transf_CS"/>
</dbReference>
<dbReference type="Pfam" id="PF00132">
    <property type="entry name" value="Hexapep"/>
    <property type="match status" value="1"/>
</dbReference>
<organism evidence="4 5">
    <name type="scientific">Faecalicatena orotica</name>
    <dbReference type="NCBI Taxonomy" id="1544"/>
    <lineage>
        <taxon>Bacteria</taxon>
        <taxon>Bacillati</taxon>
        <taxon>Bacillota</taxon>
        <taxon>Clostridia</taxon>
        <taxon>Lachnospirales</taxon>
        <taxon>Lachnospiraceae</taxon>
        <taxon>Faecalicatena</taxon>
    </lineage>
</organism>
<evidence type="ECO:0000313" key="4">
    <source>
        <dbReference type="EMBL" id="PWJ22629.1"/>
    </source>
</evidence>
<dbReference type="InterPro" id="IPR051159">
    <property type="entry name" value="Hexapeptide_acetyltransf"/>
</dbReference>
<dbReference type="CDD" id="cd03357">
    <property type="entry name" value="LbH_MAT_GAT"/>
    <property type="match status" value="1"/>
</dbReference>
<dbReference type="PANTHER" id="PTHR23416">
    <property type="entry name" value="SIALIC ACID SYNTHASE-RELATED"/>
    <property type="match status" value="1"/>
</dbReference>
<dbReference type="PROSITE" id="PS00101">
    <property type="entry name" value="HEXAPEP_TRANSFERASES"/>
    <property type="match status" value="1"/>
</dbReference>
<dbReference type="GO" id="GO:0008374">
    <property type="term" value="F:O-acyltransferase activity"/>
    <property type="evidence" value="ECO:0007669"/>
    <property type="project" value="TreeGrafter"/>
</dbReference>
<comment type="caution">
    <text evidence="4">The sequence shown here is derived from an EMBL/GenBank/DDBJ whole genome shotgun (WGS) entry which is preliminary data.</text>
</comment>
<sequence>MEIKEFIEEMKSGQTISIDAEARKCMHMLSQEALRLTAELNGGYHNPEEIRGLMEKLTGKPIDETFNLFPPFYTDCGKNLTIGKHVFLNSGCKFQDQGGITIGDGTQIGHNVVLATLNHSLNPANRKDVIPAPIHIGRDVWIGANAVILPGITIGDGAVIAAGAVVTKDVPENTVAGGVPARVIKTILSDEERV</sequence>
<dbReference type="EMBL" id="QGDL01000018">
    <property type="protein sequence ID" value="PWJ22629.1"/>
    <property type="molecule type" value="Genomic_DNA"/>
</dbReference>
<dbReference type="InterPro" id="IPR001451">
    <property type="entry name" value="Hexapep"/>
</dbReference>
<dbReference type="InterPro" id="IPR011004">
    <property type="entry name" value="Trimer_LpxA-like_sf"/>
</dbReference>
<evidence type="ECO:0000313" key="5">
    <source>
        <dbReference type="Proteomes" id="UP000245845"/>
    </source>
</evidence>
<evidence type="ECO:0000256" key="2">
    <source>
        <dbReference type="ARBA" id="ARBA00022679"/>
    </source>
</evidence>
<reference evidence="4 5" key="1">
    <citation type="submission" date="2018-05" db="EMBL/GenBank/DDBJ databases">
        <title>The Hungate 1000. A catalogue of reference genomes from the rumen microbiome.</title>
        <authorList>
            <person name="Kelly W."/>
        </authorList>
    </citation>
    <scope>NUCLEOTIDE SEQUENCE [LARGE SCALE GENOMIC DNA]</scope>
    <source>
        <strain evidence="4 5">NLAE-zl-C242</strain>
    </source>
</reference>
<dbReference type="SUPFAM" id="SSF51161">
    <property type="entry name" value="Trimeric LpxA-like enzymes"/>
    <property type="match status" value="1"/>
</dbReference>
<gene>
    <name evidence="4" type="ORF">A8806_11884</name>
</gene>
<dbReference type="RefSeq" id="WP_181368845.1">
    <property type="nucleotide sequence ID" value="NZ_BAAACK010000010.1"/>
</dbReference>
<comment type="similarity">
    <text evidence="1">Belongs to the transferase hexapeptide repeat family.</text>
</comment>
<name>A0A2Y9BL38_9FIRM</name>
<protein>
    <submittedName>
        <fullName evidence="4">Acetyltransferase-like isoleucine patch superfamily enzyme</fullName>
    </submittedName>
</protein>
<proteinExistence type="inferred from homology"/>
<accession>A0A2Y9BL38</accession>
<keyword evidence="5" id="KW-1185">Reference proteome</keyword>